<gene>
    <name evidence="1" type="ORF">J2I47_20355</name>
</gene>
<dbReference type="Pfam" id="PF19666">
    <property type="entry name" value="DUF6169"/>
    <property type="match status" value="1"/>
</dbReference>
<sequence>MAHERLRYDFTFVGGEYNAYLFTTDVGIVYNVTFTPTPYLFGAQAPFSQHTFELSLLIGLNPTEQQPPFNRLTARTLAAIFKDFYVRSDETVTLYICASSDGRQLLRQRLFHRWFDYFDRDDYTKIDGGVRDSAGLVYPMSLIFKRTNPYASQIAAEFVKIINGYGSDK</sequence>
<evidence type="ECO:0000313" key="1">
    <source>
        <dbReference type="EMBL" id="MBO0938916.1"/>
    </source>
</evidence>
<name>A0A939GLG3_9BACT</name>
<dbReference type="InterPro" id="IPR046167">
    <property type="entry name" value="DUF6169"/>
</dbReference>
<keyword evidence="2" id="KW-1185">Reference proteome</keyword>
<accession>A0A939GLG3</accession>
<protein>
    <submittedName>
        <fullName evidence="1">Uncharacterized protein</fullName>
    </submittedName>
</protein>
<proteinExistence type="predicted"/>
<evidence type="ECO:0000313" key="2">
    <source>
        <dbReference type="Proteomes" id="UP000664034"/>
    </source>
</evidence>
<comment type="caution">
    <text evidence="1">The sequence shown here is derived from an EMBL/GenBank/DDBJ whole genome shotgun (WGS) entry which is preliminary data.</text>
</comment>
<dbReference type="RefSeq" id="WP_207366445.1">
    <property type="nucleotide sequence ID" value="NZ_JAFMYV010000011.1"/>
</dbReference>
<dbReference type="Proteomes" id="UP000664034">
    <property type="component" value="Unassembled WGS sequence"/>
</dbReference>
<dbReference type="AlphaFoldDB" id="A0A939GLG3"/>
<organism evidence="1 2">
    <name type="scientific">Fibrella rubiginis</name>
    <dbReference type="NCBI Taxonomy" id="2817060"/>
    <lineage>
        <taxon>Bacteria</taxon>
        <taxon>Pseudomonadati</taxon>
        <taxon>Bacteroidota</taxon>
        <taxon>Cytophagia</taxon>
        <taxon>Cytophagales</taxon>
        <taxon>Spirosomataceae</taxon>
        <taxon>Fibrella</taxon>
    </lineage>
</organism>
<dbReference type="EMBL" id="JAFMYV010000011">
    <property type="protein sequence ID" value="MBO0938916.1"/>
    <property type="molecule type" value="Genomic_DNA"/>
</dbReference>
<reference evidence="1" key="1">
    <citation type="submission" date="2021-03" db="EMBL/GenBank/DDBJ databases">
        <title>Fibrella sp. HMF5335 genome sequencing and assembly.</title>
        <authorList>
            <person name="Kang H."/>
            <person name="Kim H."/>
            <person name="Bae S."/>
            <person name="Joh K."/>
        </authorList>
    </citation>
    <scope>NUCLEOTIDE SEQUENCE</scope>
    <source>
        <strain evidence="1">HMF5335</strain>
    </source>
</reference>